<dbReference type="CDD" id="cd06225">
    <property type="entry name" value="HAMP"/>
    <property type="match status" value="1"/>
</dbReference>
<evidence type="ECO:0000256" key="3">
    <source>
        <dbReference type="ARBA" id="ARBA00012438"/>
    </source>
</evidence>
<dbReference type="InterPro" id="IPR004358">
    <property type="entry name" value="Sig_transdc_His_kin-like_C"/>
</dbReference>
<evidence type="ECO:0000313" key="13">
    <source>
        <dbReference type="EMBL" id="GAU08741.1"/>
    </source>
</evidence>
<keyword evidence="4" id="KW-0597">Phosphoprotein</keyword>
<evidence type="ECO:0000256" key="2">
    <source>
        <dbReference type="ARBA" id="ARBA00004370"/>
    </source>
</evidence>
<accession>A0A194AI42</accession>
<name>A0A194AI42_9BACT</name>
<dbReference type="InterPro" id="IPR003594">
    <property type="entry name" value="HATPase_dom"/>
</dbReference>
<keyword evidence="6" id="KW-0547">Nucleotide-binding</keyword>
<dbReference type="Pfam" id="PF00512">
    <property type="entry name" value="HisKA"/>
    <property type="match status" value="1"/>
</dbReference>
<dbReference type="Pfam" id="PF00672">
    <property type="entry name" value="HAMP"/>
    <property type="match status" value="1"/>
</dbReference>
<comment type="subcellular location">
    <subcellularLocation>
        <location evidence="2">Membrane</location>
    </subcellularLocation>
</comment>
<feature type="domain" description="Histidine kinase" evidence="11">
    <location>
        <begin position="263"/>
        <end position="474"/>
    </location>
</feature>
<dbReference type="OrthoDB" id="224978at2"/>
<evidence type="ECO:0000256" key="8">
    <source>
        <dbReference type="ARBA" id="ARBA00022840"/>
    </source>
</evidence>
<dbReference type="EC" id="2.7.13.3" evidence="3"/>
<feature type="transmembrane region" description="Helical" evidence="10">
    <location>
        <begin position="174"/>
        <end position="192"/>
    </location>
</feature>
<keyword evidence="5" id="KW-0808">Transferase</keyword>
<dbReference type="PANTHER" id="PTHR43065:SF46">
    <property type="entry name" value="C4-DICARBOXYLATE TRANSPORT SENSOR PROTEIN DCTB"/>
    <property type="match status" value="1"/>
</dbReference>
<dbReference type="InterPro" id="IPR003661">
    <property type="entry name" value="HisK_dim/P_dom"/>
</dbReference>
<dbReference type="Gene3D" id="1.10.287.130">
    <property type="match status" value="1"/>
</dbReference>
<dbReference type="InterPro" id="IPR003660">
    <property type="entry name" value="HAMP_dom"/>
</dbReference>
<feature type="transmembrane region" description="Helical" evidence="10">
    <location>
        <begin position="15"/>
        <end position="35"/>
    </location>
</feature>
<dbReference type="PANTHER" id="PTHR43065">
    <property type="entry name" value="SENSOR HISTIDINE KINASE"/>
    <property type="match status" value="1"/>
</dbReference>
<dbReference type="Gene3D" id="6.10.340.10">
    <property type="match status" value="1"/>
</dbReference>
<evidence type="ECO:0000259" key="12">
    <source>
        <dbReference type="PROSITE" id="PS50885"/>
    </source>
</evidence>
<dbReference type="PRINTS" id="PR00344">
    <property type="entry name" value="BCTRLSENSOR"/>
</dbReference>
<evidence type="ECO:0000256" key="6">
    <source>
        <dbReference type="ARBA" id="ARBA00022741"/>
    </source>
</evidence>
<dbReference type="Proteomes" id="UP000095200">
    <property type="component" value="Unassembled WGS sequence"/>
</dbReference>
<comment type="catalytic activity">
    <reaction evidence="1">
        <text>ATP + protein L-histidine = ADP + protein N-phospho-L-histidine.</text>
        <dbReference type="EC" id="2.7.13.3"/>
    </reaction>
</comment>
<dbReference type="InterPro" id="IPR005467">
    <property type="entry name" value="His_kinase_dom"/>
</dbReference>
<dbReference type="Pfam" id="PF02518">
    <property type="entry name" value="HATPase_c"/>
    <property type="match status" value="1"/>
</dbReference>
<dbReference type="GO" id="GO:0016020">
    <property type="term" value="C:membrane"/>
    <property type="evidence" value="ECO:0007669"/>
    <property type="project" value="UniProtKB-SubCell"/>
</dbReference>
<protein>
    <recommendedName>
        <fullName evidence="3">histidine kinase</fullName>
        <ecNumber evidence="3">2.7.13.3</ecNumber>
    </recommendedName>
</protein>
<evidence type="ECO:0000256" key="10">
    <source>
        <dbReference type="SAM" id="Phobius"/>
    </source>
</evidence>
<keyword evidence="10" id="KW-0812">Transmembrane</keyword>
<dbReference type="CDD" id="cd00082">
    <property type="entry name" value="HisKA"/>
    <property type="match status" value="1"/>
</dbReference>
<feature type="domain" description="HAMP" evidence="12">
    <location>
        <begin position="194"/>
        <end position="246"/>
    </location>
</feature>
<evidence type="ECO:0000256" key="7">
    <source>
        <dbReference type="ARBA" id="ARBA00022777"/>
    </source>
</evidence>
<dbReference type="AlphaFoldDB" id="A0A194AI42"/>
<dbReference type="Gene3D" id="3.30.565.10">
    <property type="entry name" value="Histidine kinase-like ATPase, C-terminal domain"/>
    <property type="match status" value="1"/>
</dbReference>
<dbReference type="SUPFAM" id="SSF47384">
    <property type="entry name" value="Homodimeric domain of signal transducing histidine kinase"/>
    <property type="match status" value="1"/>
</dbReference>
<dbReference type="SMART" id="SM00304">
    <property type="entry name" value="HAMP"/>
    <property type="match status" value="1"/>
</dbReference>
<dbReference type="InterPro" id="IPR036097">
    <property type="entry name" value="HisK_dim/P_sf"/>
</dbReference>
<evidence type="ECO:0000256" key="5">
    <source>
        <dbReference type="ARBA" id="ARBA00022679"/>
    </source>
</evidence>
<organism evidence="13 14">
    <name type="scientific">Desulfoplanes formicivorans</name>
    <dbReference type="NCBI Taxonomy" id="1592317"/>
    <lineage>
        <taxon>Bacteria</taxon>
        <taxon>Pseudomonadati</taxon>
        <taxon>Thermodesulfobacteriota</taxon>
        <taxon>Desulfovibrionia</taxon>
        <taxon>Desulfovibrionales</taxon>
        <taxon>Desulfoplanaceae</taxon>
        <taxon>Desulfoplanes</taxon>
    </lineage>
</organism>
<dbReference type="SMART" id="SM00388">
    <property type="entry name" value="HisKA"/>
    <property type="match status" value="1"/>
</dbReference>
<evidence type="ECO:0000256" key="9">
    <source>
        <dbReference type="ARBA" id="ARBA00023012"/>
    </source>
</evidence>
<sequence>MFKNIRIQLNIRQKIIIGMILFSLCFGGIAALSYANIVKVENKIMLVEKADDFSNVILEIRRLEKNYFLYGNPSCIKESQTYIQKGLKLLNSLSGSLHAQRDIGTRIAGLQHELEKYGALLQAICEQTIPQDQVEAFAAQLRESGQNLVAQSKEITRFERNDIVRINTTIRHNILLSILVALLLVIVLIVFVTKQVIAPLKLVEDASRAIGQGKFTPLQIANTHDEIQRVIMAFNSMVTELETRQNQLVQARKLSSLGTLTSGIAHQLNNPLNNISTSCQILVEESNSKDADPFAGKLLHNIEQETNRARDIVKGLLEFSRHQEFSIAPTRLHETVETAIKLISSQLPSNISLVHHIPRDMRLLLDRQRMHEVFLNMIMNAIQAIEPDTGTITIKAEARNDRALITVCDTGSGVSPEHLDRIFDPFYTTKDVGNGTGLGLSVAYGIIKKHNGTISVTSTPGQGTCFLINLPMAQTDSTGAAKDTAHEQHTHPHR</sequence>
<evidence type="ECO:0000256" key="1">
    <source>
        <dbReference type="ARBA" id="ARBA00000085"/>
    </source>
</evidence>
<comment type="caution">
    <text evidence="13">The sequence shown here is derived from an EMBL/GenBank/DDBJ whole genome shotgun (WGS) entry which is preliminary data.</text>
</comment>
<keyword evidence="14" id="KW-1185">Reference proteome</keyword>
<dbReference type="InterPro" id="IPR036890">
    <property type="entry name" value="HATPase_C_sf"/>
</dbReference>
<gene>
    <name evidence="13" type="ORF">DPF_1457</name>
</gene>
<dbReference type="STRING" id="1592317.DPF_1457"/>
<keyword evidence="8" id="KW-0067">ATP-binding</keyword>
<keyword evidence="7 13" id="KW-0418">Kinase</keyword>
<keyword evidence="10" id="KW-1133">Transmembrane helix</keyword>
<dbReference type="PROSITE" id="PS50885">
    <property type="entry name" value="HAMP"/>
    <property type="match status" value="1"/>
</dbReference>
<dbReference type="GO" id="GO:0005524">
    <property type="term" value="F:ATP binding"/>
    <property type="evidence" value="ECO:0007669"/>
    <property type="project" value="UniProtKB-KW"/>
</dbReference>
<dbReference type="EMBL" id="BDFE01000015">
    <property type="protein sequence ID" value="GAU08741.1"/>
    <property type="molecule type" value="Genomic_DNA"/>
</dbReference>
<evidence type="ECO:0000259" key="11">
    <source>
        <dbReference type="PROSITE" id="PS50109"/>
    </source>
</evidence>
<dbReference type="PROSITE" id="PS50109">
    <property type="entry name" value="HIS_KIN"/>
    <property type="match status" value="1"/>
</dbReference>
<dbReference type="GO" id="GO:0000155">
    <property type="term" value="F:phosphorelay sensor kinase activity"/>
    <property type="evidence" value="ECO:0007669"/>
    <property type="project" value="InterPro"/>
</dbReference>
<keyword evidence="9" id="KW-0902">Two-component regulatory system</keyword>
<dbReference type="SUPFAM" id="SSF158472">
    <property type="entry name" value="HAMP domain-like"/>
    <property type="match status" value="1"/>
</dbReference>
<evidence type="ECO:0000313" key="14">
    <source>
        <dbReference type="Proteomes" id="UP000095200"/>
    </source>
</evidence>
<evidence type="ECO:0000256" key="4">
    <source>
        <dbReference type="ARBA" id="ARBA00022553"/>
    </source>
</evidence>
<keyword evidence="10" id="KW-0472">Membrane</keyword>
<dbReference type="SUPFAM" id="SSF55874">
    <property type="entry name" value="ATPase domain of HSP90 chaperone/DNA topoisomerase II/histidine kinase"/>
    <property type="match status" value="1"/>
</dbReference>
<reference evidence="14" key="1">
    <citation type="submission" date="2016-06" db="EMBL/GenBank/DDBJ databases">
        <title>Draft genome sequence of Desulfoplanes formicivorans strain Pf12B.</title>
        <authorList>
            <person name="Watanabe M."/>
            <person name="Kojima H."/>
            <person name="Fukui M."/>
        </authorList>
    </citation>
    <scope>NUCLEOTIDE SEQUENCE [LARGE SCALE GENOMIC DNA]</scope>
    <source>
        <strain evidence="14">Pf12B</strain>
    </source>
</reference>
<dbReference type="RefSeq" id="WP_069858492.1">
    <property type="nucleotide sequence ID" value="NZ_BDFE01000015.1"/>
</dbReference>
<proteinExistence type="predicted"/>
<dbReference type="SMART" id="SM00387">
    <property type="entry name" value="HATPase_c"/>
    <property type="match status" value="1"/>
</dbReference>